<reference evidence="6 7" key="1">
    <citation type="submission" date="2019-07" db="EMBL/GenBank/DDBJ databases">
        <title>Whole genome shotgun sequence of Methylobacterium gnaphalii NBRC 107716.</title>
        <authorList>
            <person name="Hosoyama A."/>
            <person name="Uohara A."/>
            <person name="Ohji S."/>
            <person name="Ichikawa N."/>
        </authorList>
    </citation>
    <scope>NUCLEOTIDE SEQUENCE [LARGE SCALE GENOMIC DNA]</scope>
    <source>
        <strain evidence="6 7">NBRC 107716</strain>
    </source>
</reference>
<keyword evidence="7" id="KW-1185">Reference proteome</keyword>
<keyword evidence="4" id="KW-0804">Transcription</keyword>
<dbReference type="InterPro" id="IPR000847">
    <property type="entry name" value="LysR_HTH_N"/>
</dbReference>
<dbReference type="PROSITE" id="PS50931">
    <property type="entry name" value="HTH_LYSR"/>
    <property type="match status" value="1"/>
</dbReference>
<evidence type="ECO:0000256" key="4">
    <source>
        <dbReference type="ARBA" id="ARBA00023163"/>
    </source>
</evidence>
<keyword evidence="3" id="KW-0238">DNA-binding</keyword>
<sequence>MGTGFDTRLLSGVGVLSAVIDSGSFVRAAETLGMSDSGVSRAVSRLEARIGIRLLDRTTRSLRLTDEGARFYERVAPLLAGIEEAATEAAGASAAIRGRLRVDVDAFLGRTIIAPRLPDFLAAHPGLSVELTTRQSIGDLVSDGIDLGLRFGTPTAASTVSRKLLDTHVLTVASPAYLGRRGRPAQPSDLTAHACIMFRDPASGRPFEWEFHREGEVVPVPVGGPLTIGEIGTMLEACLAGVGIAQMLGIGIADHLAAGRLVNLFPDWGDETFPLHAVLPSRHFAPAKTRAFLDFVAGLLADAAADQEKASRMVHPGGASAST</sequence>
<dbReference type="AlphaFoldDB" id="A0A512JGH7"/>
<organism evidence="6 7">
    <name type="scientific">Methylobacterium gnaphalii</name>
    <dbReference type="NCBI Taxonomy" id="1010610"/>
    <lineage>
        <taxon>Bacteria</taxon>
        <taxon>Pseudomonadati</taxon>
        <taxon>Pseudomonadota</taxon>
        <taxon>Alphaproteobacteria</taxon>
        <taxon>Hyphomicrobiales</taxon>
        <taxon>Methylobacteriaceae</taxon>
        <taxon>Methylobacterium</taxon>
    </lineage>
</organism>
<evidence type="ECO:0000256" key="1">
    <source>
        <dbReference type="ARBA" id="ARBA00009437"/>
    </source>
</evidence>
<dbReference type="EMBL" id="BJZV01000004">
    <property type="protein sequence ID" value="GEP09065.1"/>
    <property type="molecule type" value="Genomic_DNA"/>
</dbReference>
<dbReference type="Proteomes" id="UP000321750">
    <property type="component" value="Unassembled WGS sequence"/>
</dbReference>
<protein>
    <submittedName>
        <fullName evidence="6">LysR family transcriptional regulator</fullName>
    </submittedName>
</protein>
<accession>A0A512JGH7</accession>
<keyword evidence="2" id="KW-0805">Transcription regulation</keyword>
<comment type="caution">
    <text evidence="6">The sequence shown here is derived from an EMBL/GenBank/DDBJ whole genome shotgun (WGS) entry which is preliminary data.</text>
</comment>
<comment type="similarity">
    <text evidence="1">Belongs to the LysR transcriptional regulatory family.</text>
</comment>
<evidence type="ECO:0000256" key="3">
    <source>
        <dbReference type="ARBA" id="ARBA00023125"/>
    </source>
</evidence>
<dbReference type="Pfam" id="PF00126">
    <property type="entry name" value="HTH_1"/>
    <property type="match status" value="1"/>
</dbReference>
<proteinExistence type="inferred from homology"/>
<dbReference type="InterPro" id="IPR005119">
    <property type="entry name" value="LysR_subst-bd"/>
</dbReference>
<dbReference type="Gene3D" id="3.40.190.290">
    <property type="match status" value="1"/>
</dbReference>
<evidence type="ECO:0000313" key="6">
    <source>
        <dbReference type="EMBL" id="GEP09065.1"/>
    </source>
</evidence>
<dbReference type="InterPro" id="IPR036390">
    <property type="entry name" value="WH_DNA-bd_sf"/>
</dbReference>
<dbReference type="PANTHER" id="PTHR30537:SF5">
    <property type="entry name" value="HTH-TYPE TRANSCRIPTIONAL ACTIVATOR TTDR-RELATED"/>
    <property type="match status" value="1"/>
</dbReference>
<dbReference type="SUPFAM" id="SSF53850">
    <property type="entry name" value="Periplasmic binding protein-like II"/>
    <property type="match status" value="1"/>
</dbReference>
<dbReference type="InterPro" id="IPR058163">
    <property type="entry name" value="LysR-type_TF_proteobact-type"/>
</dbReference>
<dbReference type="RefSeq" id="WP_147045409.1">
    <property type="nucleotide sequence ID" value="NZ_BJZV01000004.1"/>
</dbReference>
<evidence type="ECO:0000256" key="2">
    <source>
        <dbReference type="ARBA" id="ARBA00023015"/>
    </source>
</evidence>
<dbReference type="Pfam" id="PF03466">
    <property type="entry name" value="LysR_substrate"/>
    <property type="match status" value="1"/>
</dbReference>
<dbReference type="PANTHER" id="PTHR30537">
    <property type="entry name" value="HTH-TYPE TRANSCRIPTIONAL REGULATOR"/>
    <property type="match status" value="1"/>
</dbReference>
<gene>
    <name evidence="6" type="primary">gstR</name>
    <name evidence="6" type="ORF">MGN01_09100</name>
</gene>
<evidence type="ECO:0000259" key="5">
    <source>
        <dbReference type="PROSITE" id="PS50931"/>
    </source>
</evidence>
<feature type="domain" description="HTH lysR-type" evidence="5">
    <location>
        <begin position="15"/>
        <end position="65"/>
    </location>
</feature>
<evidence type="ECO:0000313" key="7">
    <source>
        <dbReference type="Proteomes" id="UP000321750"/>
    </source>
</evidence>
<name>A0A512JGH7_9HYPH</name>
<dbReference type="InterPro" id="IPR036388">
    <property type="entry name" value="WH-like_DNA-bd_sf"/>
</dbReference>
<dbReference type="SUPFAM" id="SSF46785">
    <property type="entry name" value="Winged helix' DNA-binding domain"/>
    <property type="match status" value="1"/>
</dbReference>
<dbReference type="CDD" id="cd08422">
    <property type="entry name" value="PBP2_CrgA_like"/>
    <property type="match status" value="1"/>
</dbReference>
<dbReference type="OrthoDB" id="9813056at2"/>
<dbReference type="GO" id="GO:0003677">
    <property type="term" value="F:DNA binding"/>
    <property type="evidence" value="ECO:0007669"/>
    <property type="project" value="UniProtKB-KW"/>
</dbReference>
<dbReference type="Gene3D" id="1.10.10.10">
    <property type="entry name" value="Winged helix-like DNA-binding domain superfamily/Winged helix DNA-binding domain"/>
    <property type="match status" value="1"/>
</dbReference>
<dbReference type="GO" id="GO:0003700">
    <property type="term" value="F:DNA-binding transcription factor activity"/>
    <property type="evidence" value="ECO:0007669"/>
    <property type="project" value="InterPro"/>
</dbReference>
<dbReference type="FunFam" id="1.10.10.10:FF:000001">
    <property type="entry name" value="LysR family transcriptional regulator"/>
    <property type="match status" value="1"/>
</dbReference>